<keyword evidence="4" id="KW-1185">Reference proteome</keyword>
<feature type="domain" description="Flavin reductase like" evidence="2">
    <location>
        <begin position="15"/>
        <end position="156"/>
    </location>
</feature>
<protein>
    <submittedName>
        <fullName evidence="3">Flavin reductase</fullName>
    </submittedName>
</protein>
<accession>A0A3A5KVT1</accession>
<organism evidence="3 4">
    <name type="scientific">Mesorhizobium waimense</name>
    <dbReference type="NCBI Taxonomy" id="1300307"/>
    <lineage>
        <taxon>Bacteria</taxon>
        <taxon>Pseudomonadati</taxon>
        <taxon>Pseudomonadota</taxon>
        <taxon>Alphaproteobacteria</taxon>
        <taxon>Hyphomicrobiales</taxon>
        <taxon>Phyllobacteriaceae</taxon>
        <taxon>Mesorhizobium</taxon>
    </lineage>
</organism>
<evidence type="ECO:0000256" key="1">
    <source>
        <dbReference type="ARBA" id="ARBA00023002"/>
    </source>
</evidence>
<evidence type="ECO:0000313" key="4">
    <source>
        <dbReference type="Proteomes" id="UP000272706"/>
    </source>
</evidence>
<reference evidence="3 4" key="1">
    <citation type="submission" date="2018-09" db="EMBL/GenBank/DDBJ databases">
        <title>Mesorhizobium carmichaelinearum sp. nov. isolated from Carmichaelinea spp. root nodules in New Zealand.</title>
        <authorList>
            <person name="De Meyer S.E."/>
        </authorList>
    </citation>
    <scope>NUCLEOTIDE SEQUENCE [LARGE SCALE GENOMIC DNA]</scope>
    <source>
        <strain evidence="3 4">ICMP19557</strain>
    </source>
</reference>
<dbReference type="EMBL" id="QZWZ01000005">
    <property type="protein sequence ID" value="RJT40679.1"/>
    <property type="molecule type" value="Genomic_DNA"/>
</dbReference>
<dbReference type="Gene3D" id="2.30.110.10">
    <property type="entry name" value="Electron Transport, Fmn-binding Protein, Chain A"/>
    <property type="match status" value="1"/>
</dbReference>
<comment type="caution">
    <text evidence="3">The sequence shown here is derived from an EMBL/GenBank/DDBJ whole genome shotgun (WGS) entry which is preliminary data.</text>
</comment>
<dbReference type="InterPro" id="IPR012349">
    <property type="entry name" value="Split_barrel_FMN-bd"/>
</dbReference>
<dbReference type="SUPFAM" id="SSF50475">
    <property type="entry name" value="FMN-binding split barrel"/>
    <property type="match status" value="1"/>
</dbReference>
<dbReference type="SMART" id="SM00903">
    <property type="entry name" value="Flavin_Reduct"/>
    <property type="match status" value="1"/>
</dbReference>
<evidence type="ECO:0000313" key="3">
    <source>
        <dbReference type="EMBL" id="RJT40679.1"/>
    </source>
</evidence>
<dbReference type="InterPro" id="IPR002563">
    <property type="entry name" value="Flavin_Rdtase-like_dom"/>
</dbReference>
<dbReference type="GO" id="GO:0042602">
    <property type="term" value="F:riboflavin reductase (NADPH) activity"/>
    <property type="evidence" value="ECO:0007669"/>
    <property type="project" value="TreeGrafter"/>
</dbReference>
<keyword evidence="1" id="KW-0560">Oxidoreductase</keyword>
<dbReference type="RefSeq" id="WP_120013767.1">
    <property type="nucleotide sequence ID" value="NZ_QZWZ01000005.1"/>
</dbReference>
<proteinExistence type="predicted"/>
<dbReference type="PANTHER" id="PTHR30466">
    <property type="entry name" value="FLAVIN REDUCTASE"/>
    <property type="match status" value="1"/>
</dbReference>
<evidence type="ECO:0000259" key="2">
    <source>
        <dbReference type="SMART" id="SM00903"/>
    </source>
</evidence>
<sequence>MEHVVCDPRLLRNAFGRFATGVTVVTTGTADGPVAITANSFSSVSLDPPLVLWSIGRHSRRFDAFANSTHYAIHVMAEDQAELCWRFSKSGADFADLDLRWNAHGVPLLPRALARFECSVADRFPAGDHMILLGRVLELETQEGLPLLFAGGTSRTQGAGR</sequence>
<dbReference type="PANTHER" id="PTHR30466:SF1">
    <property type="entry name" value="FMN REDUCTASE (NADH) RUTF"/>
    <property type="match status" value="1"/>
</dbReference>
<dbReference type="Proteomes" id="UP000272706">
    <property type="component" value="Unassembled WGS sequence"/>
</dbReference>
<dbReference type="GO" id="GO:0010181">
    <property type="term" value="F:FMN binding"/>
    <property type="evidence" value="ECO:0007669"/>
    <property type="project" value="InterPro"/>
</dbReference>
<dbReference type="OrthoDB" id="9792858at2"/>
<name>A0A3A5KVT1_9HYPH</name>
<dbReference type="InterPro" id="IPR050268">
    <property type="entry name" value="NADH-dep_flavin_reductase"/>
</dbReference>
<dbReference type="Pfam" id="PF01613">
    <property type="entry name" value="Flavin_Reduct"/>
    <property type="match status" value="1"/>
</dbReference>
<dbReference type="AlphaFoldDB" id="A0A3A5KVT1"/>
<gene>
    <name evidence="3" type="ORF">D3227_09045</name>
</gene>
<dbReference type="GO" id="GO:0006208">
    <property type="term" value="P:pyrimidine nucleobase catabolic process"/>
    <property type="evidence" value="ECO:0007669"/>
    <property type="project" value="TreeGrafter"/>
</dbReference>